<organism evidence="11">
    <name type="scientific">marine metagenome</name>
    <dbReference type="NCBI Taxonomy" id="408172"/>
    <lineage>
        <taxon>unclassified sequences</taxon>
        <taxon>metagenomes</taxon>
        <taxon>ecological metagenomes</taxon>
    </lineage>
</organism>
<protein>
    <recommendedName>
        <fullName evidence="5">hydroxyacylglutathione hydrolase</fullName>
        <ecNumber evidence="5">3.1.2.6</ecNumber>
    </recommendedName>
    <alternativeName>
        <fullName evidence="9">Glyoxalase II</fullName>
    </alternativeName>
</protein>
<dbReference type="EMBL" id="UINC01004071">
    <property type="protein sequence ID" value="SVA11558.1"/>
    <property type="molecule type" value="Genomic_DNA"/>
</dbReference>
<dbReference type="SUPFAM" id="SSF56281">
    <property type="entry name" value="Metallo-hydrolase/oxidoreductase"/>
    <property type="match status" value="1"/>
</dbReference>
<keyword evidence="7" id="KW-0378">Hydrolase</keyword>
<feature type="non-terminal residue" evidence="11">
    <location>
        <position position="248"/>
    </location>
</feature>
<dbReference type="InterPro" id="IPR017782">
    <property type="entry name" value="Hydroxyacylglutathione_Hdrlase"/>
</dbReference>
<feature type="non-terminal residue" evidence="11">
    <location>
        <position position="1"/>
    </location>
</feature>
<accession>A0A381T7J8</accession>
<sequence length="248" mass="28834">MLNIIIVPCLNDNYSYVCYDEKSDAFVVDPSEFKPVHDCLENNNLNLKFVLNTHHHFDHVGGNFELKQKYNCKVVGSKLDEDRIPEIDIFLREGEQWKFKDNVAQVIEIPGHTTGHIAFYFINEKIVFTGDTLFALGCGRLFEGTPEMMWNSLKKLRNLPNDTKIYCGHEYTLNNAKFLESVIPNDSINNKIEKLKQLELDKMPSIPSTIKEEKELNLFFQSDSNNLKQKLDMKEKTDEETFAYLRNL</sequence>
<evidence type="ECO:0000256" key="7">
    <source>
        <dbReference type="ARBA" id="ARBA00022801"/>
    </source>
</evidence>
<dbReference type="CDD" id="cd07723">
    <property type="entry name" value="hydroxyacylglutathione_hydrolase_MBL-fold"/>
    <property type="match status" value="1"/>
</dbReference>
<dbReference type="EC" id="3.1.2.6" evidence="5"/>
<dbReference type="SMART" id="SM00849">
    <property type="entry name" value="Lactamase_B"/>
    <property type="match status" value="1"/>
</dbReference>
<evidence type="ECO:0000256" key="9">
    <source>
        <dbReference type="ARBA" id="ARBA00031044"/>
    </source>
</evidence>
<evidence type="ECO:0000256" key="5">
    <source>
        <dbReference type="ARBA" id="ARBA00011917"/>
    </source>
</evidence>
<name>A0A381T7J8_9ZZZZ</name>
<comment type="catalytic activity">
    <reaction evidence="1">
        <text>an S-(2-hydroxyacyl)glutathione + H2O = a 2-hydroxy carboxylate + glutathione + H(+)</text>
        <dbReference type="Rhea" id="RHEA:21864"/>
        <dbReference type="ChEBI" id="CHEBI:15377"/>
        <dbReference type="ChEBI" id="CHEBI:15378"/>
        <dbReference type="ChEBI" id="CHEBI:57925"/>
        <dbReference type="ChEBI" id="CHEBI:58896"/>
        <dbReference type="ChEBI" id="CHEBI:71261"/>
        <dbReference type="EC" id="3.1.2.6"/>
    </reaction>
</comment>
<comment type="pathway">
    <text evidence="3">Secondary metabolite metabolism; methylglyoxal degradation; (R)-lactate from methylglyoxal: step 2/2.</text>
</comment>
<dbReference type="PANTHER" id="PTHR43705">
    <property type="entry name" value="HYDROXYACYLGLUTATHIONE HYDROLASE"/>
    <property type="match status" value="1"/>
</dbReference>
<dbReference type="Gene3D" id="3.60.15.10">
    <property type="entry name" value="Ribonuclease Z/Hydroxyacylglutathione hydrolase-like"/>
    <property type="match status" value="1"/>
</dbReference>
<dbReference type="Pfam" id="PF00753">
    <property type="entry name" value="Lactamase_B"/>
    <property type="match status" value="1"/>
</dbReference>
<comment type="similarity">
    <text evidence="4">Belongs to the metallo-beta-lactamase superfamily. Glyoxalase II family.</text>
</comment>
<gene>
    <name evidence="11" type="ORF">METZ01_LOCUS64412</name>
</gene>
<dbReference type="InterPro" id="IPR032282">
    <property type="entry name" value="HAGH_C"/>
</dbReference>
<dbReference type="InterPro" id="IPR036866">
    <property type="entry name" value="RibonucZ/Hydroxyglut_hydro"/>
</dbReference>
<dbReference type="NCBIfam" id="TIGR03413">
    <property type="entry name" value="GSH_gloB"/>
    <property type="match status" value="1"/>
</dbReference>
<evidence type="ECO:0000313" key="11">
    <source>
        <dbReference type="EMBL" id="SVA11558.1"/>
    </source>
</evidence>
<dbReference type="GO" id="GO:0004416">
    <property type="term" value="F:hydroxyacylglutathione hydrolase activity"/>
    <property type="evidence" value="ECO:0007669"/>
    <property type="project" value="UniProtKB-EC"/>
</dbReference>
<evidence type="ECO:0000259" key="10">
    <source>
        <dbReference type="SMART" id="SM00849"/>
    </source>
</evidence>
<dbReference type="PIRSF" id="PIRSF005457">
    <property type="entry name" value="Glx"/>
    <property type="match status" value="1"/>
</dbReference>
<evidence type="ECO:0000256" key="1">
    <source>
        <dbReference type="ARBA" id="ARBA00001623"/>
    </source>
</evidence>
<dbReference type="InterPro" id="IPR050110">
    <property type="entry name" value="Glyoxalase_II_hydrolase"/>
</dbReference>
<keyword evidence="8" id="KW-0862">Zinc</keyword>
<dbReference type="InterPro" id="IPR035680">
    <property type="entry name" value="Clx_II_MBL"/>
</dbReference>
<dbReference type="GO" id="GO:0019243">
    <property type="term" value="P:methylglyoxal catabolic process to D-lactate via S-lactoyl-glutathione"/>
    <property type="evidence" value="ECO:0007669"/>
    <property type="project" value="InterPro"/>
</dbReference>
<evidence type="ECO:0000256" key="6">
    <source>
        <dbReference type="ARBA" id="ARBA00022723"/>
    </source>
</evidence>
<evidence type="ECO:0000256" key="8">
    <source>
        <dbReference type="ARBA" id="ARBA00022833"/>
    </source>
</evidence>
<evidence type="ECO:0000256" key="2">
    <source>
        <dbReference type="ARBA" id="ARBA00001947"/>
    </source>
</evidence>
<dbReference type="InterPro" id="IPR001279">
    <property type="entry name" value="Metallo-B-lactamas"/>
</dbReference>
<keyword evidence="6" id="KW-0479">Metal-binding</keyword>
<dbReference type="GO" id="GO:0046872">
    <property type="term" value="F:metal ion binding"/>
    <property type="evidence" value="ECO:0007669"/>
    <property type="project" value="UniProtKB-KW"/>
</dbReference>
<comment type="cofactor">
    <cofactor evidence="2">
        <name>Zn(2+)</name>
        <dbReference type="ChEBI" id="CHEBI:29105"/>
    </cofactor>
</comment>
<proteinExistence type="inferred from homology"/>
<evidence type="ECO:0000256" key="4">
    <source>
        <dbReference type="ARBA" id="ARBA00006759"/>
    </source>
</evidence>
<reference evidence="11" key="1">
    <citation type="submission" date="2018-05" db="EMBL/GenBank/DDBJ databases">
        <authorList>
            <person name="Lanie J.A."/>
            <person name="Ng W.-L."/>
            <person name="Kazmierczak K.M."/>
            <person name="Andrzejewski T.M."/>
            <person name="Davidsen T.M."/>
            <person name="Wayne K.J."/>
            <person name="Tettelin H."/>
            <person name="Glass J.I."/>
            <person name="Rusch D."/>
            <person name="Podicherti R."/>
            <person name="Tsui H.-C.T."/>
            <person name="Winkler M.E."/>
        </authorList>
    </citation>
    <scope>NUCLEOTIDE SEQUENCE</scope>
</reference>
<dbReference type="Pfam" id="PF16123">
    <property type="entry name" value="HAGH_C"/>
    <property type="match status" value="1"/>
</dbReference>
<feature type="domain" description="Metallo-beta-lactamase" evidence="10">
    <location>
        <begin position="12"/>
        <end position="169"/>
    </location>
</feature>
<dbReference type="PANTHER" id="PTHR43705:SF1">
    <property type="entry name" value="HYDROXYACYLGLUTATHIONE HYDROLASE GLOB"/>
    <property type="match status" value="1"/>
</dbReference>
<evidence type="ECO:0000256" key="3">
    <source>
        <dbReference type="ARBA" id="ARBA00004963"/>
    </source>
</evidence>
<dbReference type="AlphaFoldDB" id="A0A381T7J8"/>
<dbReference type="HAMAP" id="MF_01374">
    <property type="entry name" value="Glyoxalase_2"/>
    <property type="match status" value="1"/>
</dbReference>